<accession>A0ABY5TRF8</accession>
<keyword evidence="2" id="KW-1185">Reference proteome</keyword>
<evidence type="ECO:0000313" key="2">
    <source>
        <dbReference type="Proteomes" id="UP001059934"/>
    </source>
</evidence>
<reference evidence="1" key="1">
    <citation type="submission" date="2022-08" db="EMBL/GenBank/DDBJ databases">
        <title>Catabolic pathway analysis in culturable SAR92 clade bacteria reveals their overlooked roles in DMSP degradation in coastal seas.</title>
        <authorList>
            <person name="He X."/>
            <person name="Zhang X."/>
            <person name="Zhang Y."/>
        </authorList>
    </citation>
    <scope>NUCLEOTIDE SEQUENCE</scope>
    <source>
        <strain evidence="1">H455</strain>
    </source>
</reference>
<name>A0ABY5TRF8_9GAMM</name>
<gene>
    <name evidence="1" type="ORF">NYF23_12860</name>
</gene>
<dbReference type="EMBL" id="CP103416">
    <property type="protein sequence ID" value="UVW34888.1"/>
    <property type="molecule type" value="Genomic_DNA"/>
</dbReference>
<proteinExistence type="predicted"/>
<evidence type="ECO:0000313" key="1">
    <source>
        <dbReference type="EMBL" id="UVW34888.1"/>
    </source>
</evidence>
<protein>
    <submittedName>
        <fullName evidence="1">Uncharacterized protein</fullName>
    </submittedName>
</protein>
<organism evidence="1 2">
    <name type="scientific">SAR92 clade bacterium H455</name>
    <dbReference type="NCBI Taxonomy" id="2974818"/>
    <lineage>
        <taxon>Bacteria</taxon>
        <taxon>Pseudomonadati</taxon>
        <taxon>Pseudomonadota</taxon>
        <taxon>Gammaproteobacteria</taxon>
        <taxon>Cellvibrionales</taxon>
        <taxon>Porticoccaceae</taxon>
        <taxon>SAR92 clade</taxon>
    </lineage>
</organism>
<dbReference type="Proteomes" id="UP001059934">
    <property type="component" value="Chromosome"/>
</dbReference>
<sequence>MMSKSQYIKYDKPNKLWIQHRKVVYLYWFKFLQHAERGDRYTVDWTKYQSWGGCEVVMETKFDDWWKDYWKDLFAFAEGQPTNAPFYTKKKPEVIAMRTTLLVYGMRDIGDKWDVGCAVARNEHNKGRPLASSLQGEKDYPVNIWQLKFEGKKLIRDANWIENPDDVYNTPNFKQLKSDDVEQLSDELYLNRLLKRRVQGYISRYFKQADELMFNISKGSLDAPD</sequence>